<dbReference type="EMBL" id="SDOX01000121">
    <property type="protein sequence ID" value="TFJ81910.1"/>
    <property type="molecule type" value="Genomic_DNA"/>
</dbReference>
<organism evidence="3 4">
    <name type="scientific">Nannochloropsis salina CCMP1776</name>
    <dbReference type="NCBI Taxonomy" id="1027361"/>
    <lineage>
        <taxon>Eukaryota</taxon>
        <taxon>Sar</taxon>
        <taxon>Stramenopiles</taxon>
        <taxon>Ochrophyta</taxon>
        <taxon>Eustigmatophyceae</taxon>
        <taxon>Eustigmatales</taxon>
        <taxon>Monodopsidaceae</taxon>
        <taxon>Microchloropsis</taxon>
        <taxon>Microchloropsis salina</taxon>
    </lineage>
</organism>
<evidence type="ECO:0000313" key="3">
    <source>
        <dbReference type="EMBL" id="TFJ81910.1"/>
    </source>
</evidence>
<gene>
    <name evidence="3" type="ORF">NSK_006578</name>
</gene>
<feature type="transmembrane region" description="Helical" evidence="2">
    <location>
        <begin position="92"/>
        <end position="121"/>
    </location>
</feature>
<protein>
    <submittedName>
        <fullName evidence="3">Uncharacterized protein</fullName>
    </submittedName>
</protein>
<sequence length="206" mass="20904">MEASQKPAMVVIDLGKPAVIQEAAGTGEGKEQEEQISMSQTMAGYLHTTNKPVKATLWGFRVAGVLLKLTTLLLLASAGLLFWSSTMSRSHVIVSVCIAIGLFCLLGSILSCYGVLTLAGYRAMLKRVSRGLERGHHVVTRAGEGESVGSLAGELVGEAGVLGTVGGRVVQMLGVGGNGGAEAEKGSGCPPRHGAGGGGGGSWGTG</sequence>
<dbReference type="Proteomes" id="UP000355283">
    <property type="component" value="Unassembled WGS sequence"/>
</dbReference>
<reference evidence="3 4" key="1">
    <citation type="submission" date="2019-01" db="EMBL/GenBank/DDBJ databases">
        <title>Nuclear Genome Assembly of the Microalgal Biofuel strain Nannochloropsis salina CCMP1776.</title>
        <authorList>
            <person name="Hovde B."/>
        </authorList>
    </citation>
    <scope>NUCLEOTIDE SEQUENCE [LARGE SCALE GENOMIC DNA]</scope>
    <source>
        <strain evidence="3 4">CCMP1776</strain>
    </source>
</reference>
<evidence type="ECO:0000256" key="2">
    <source>
        <dbReference type="SAM" id="Phobius"/>
    </source>
</evidence>
<name>A0A4D9CRW1_9STRA</name>
<accession>A0A4D9CRW1</accession>
<keyword evidence="2" id="KW-1133">Transmembrane helix</keyword>
<dbReference type="OrthoDB" id="10399509at2759"/>
<keyword evidence="4" id="KW-1185">Reference proteome</keyword>
<dbReference type="AlphaFoldDB" id="A0A4D9CRW1"/>
<feature type="region of interest" description="Disordered" evidence="1">
    <location>
        <begin position="183"/>
        <end position="206"/>
    </location>
</feature>
<evidence type="ECO:0000256" key="1">
    <source>
        <dbReference type="SAM" id="MobiDB-lite"/>
    </source>
</evidence>
<proteinExistence type="predicted"/>
<comment type="caution">
    <text evidence="3">The sequence shown here is derived from an EMBL/GenBank/DDBJ whole genome shotgun (WGS) entry which is preliminary data.</text>
</comment>
<feature type="compositionally biased region" description="Gly residues" evidence="1">
    <location>
        <begin position="194"/>
        <end position="206"/>
    </location>
</feature>
<evidence type="ECO:0000313" key="4">
    <source>
        <dbReference type="Proteomes" id="UP000355283"/>
    </source>
</evidence>
<feature type="transmembrane region" description="Helical" evidence="2">
    <location>
        <begin position="65"/>
        <end position="86"/>
    </location>
</feature>
<keyword evidence="2" id="KW-0812">Transmembrane</keyword>
<keyword evidence="2" id="KW-0472">Membrane</keyword>